<dbReference type="InterPro" id="IPR001633">
    <property type="entry name" value="EAL_dom"/>
</dbReference>
<dbReference type="AlphaFoldDB" id="A0A4V3D7J3"/>
<evidence type="ECO:0000313" key="4">
    <source>
        <dbReference type="EMBL" id="TDQ48137.1"/>
    </source>
</evidence>
<dbReference type="OrthoDB" id="5894408at2"/>
<dbReference type="Pfam" id="PF16448">
    <property type="entry name" value="LapD_MoxY_N"/>
    <property type="match status" value="1"/>
</dbReference>
<dbReference type="EMBL" id="SNYM01000008">
    <property type="protein sequence ID" value="TDQ48137.1"/>
    <property type="molecule type" value="Genomic_DNA"/>
</dbReference>
<feature type="domain" description="EAL" evidence="2">
    <location>
        <begin position="376"/>
        <end position="599"/>
    </location>
</feature>
<dbReference type="Proteomes" id="UP000295375">
    <property type="component" value="Unassembled WGS sequence"/>
</dbReference>
<gene>
    <name evidence="4" type="ORF">EV696_108117</name>
</gene>
<dbReference type="Gene3D" id="3.20.20.450">
    <property type="entry name" value="EAL domain"/>
    <property type="match status" value="1"/>
</dbReference>
<dbReference type="GO" id="GO:0071111">
    <property type="term" value="F:cyclic-guanylate-specific phosphodiesterase activity"/>
    <property type="evidence" value="ECO:0007669"/>
    <property type="project" value="InterPro"/>
</dbReference>
<evidence type="ECO:0000256" key="1">
    <source>
        <dbReference type="SAM" id="Phobius"/>
    </source>
</evidence>
<dbReference type="Gene3D" id="3.30.70.270">
    <property type="match status" value="1"/>
</dbReference>
<keyword evidence="1" id="KW-0472">Membrane</keyword>
<feature type="transmembrane region" description="Helical" evidence="1">
    <location>
        <begin position="152"/>
        <end position="171"/>
    </location>
</feature>
<keyword evidence="5" id="KW-1185">Reference proteome</keyword>
<dbReference type="SMART" id="SM00052">
    <property type="entry name" value="EAL"/>
    <property type="match status" value="1"/>
</dbReference>
<dbReference type="Gene3D" id="3.30.110.200">
    <property type="match status" value="1"/>
</dbReference>
<dbReference type="InterPro" id="IPR003660">
    <property type="entry name" value="HAMP_dom"/>
</dbReference>
<proteinExistence type="predicted"/>
<dbReference type="SUPFAM" id="SSF55073">
    <property type="entry name" value="Nucleotide cyclase"/>
    <property type="match status" value="1"/>
</dbReference>
<dbReference type="RefSeq" id="WP_133590639.1">
    <property type="nucleotide sequence ID" value="NZ_CP037953.1"/>
</dbReference>
<dbReference type="Gene3D" id="6.20.270.20">
    <property type="entry name" value="LapD/MoxY periplasmic domain"/>
    <property type="match status" value="1"/>
</dbReference>
<dbReference type="GO" id="GO:0007165">
    <property type="term" value="P:signal transduction"/>
    <property type="evidence" value="ECO:0007669"/>
    <property type="project" value="InterPro"/>
</dbReference>
<dbReference type="InterPro" id="IPR042461">
    <property type="entry name" value="LapD_MoxY_peri_C"/>
</dbReference>
<evidence type="ECO:0000259" key="3">
    <source>
        <dbReference type="PROSITE" id="PS50885"/>
    </source>
</evidence>
<dbReference type="Pfam" id="PF00563">
    <property type="entry name" value="EAL"/>
    <property type="match status" value="1"/>
</dbReference>
<dbReference type="Pfam" id="PF00990">
    <property type="entry name" value="GGDEF"/>
    <property type="match status" value="1"/>
</dbReference>
<sequence length="599" mass="66502">MSLTRRLQWVLALLLLIATGVNLFLQTQSTRRFLSAQLESHAQDTATSLALSLTSALQANDEVMAERIIAAVFDRGYYRRIEWHNVNGETVKRWESRPNPAAVPDWFADALPIEAPSAEALLNAGWQQKGTIQVESHIGYAQAALWRTFVDLLIGSSLALLALITLVMLLVKRSLAPLHRMANAAHSFVHKKTAMSLPENVVSELQPLALALGHMSQQVQAQFNAQAEQIAQVQSQLQLDETTRLPNRLAFLDALAEREAKAQHYAVLAFRLTNLAPLNAERGYQRTNELLRELGQWLTGSGQLRWFRLSGSEWAGIADSGQKPELITEWGAFQHHAALINFDGHETSSEVLSAVDQALNEAQQRKLEFFEVPRRQALTAEHWRQKLLSAIQELRFRFTPAQITDRSGQKLAIEWLARLPARDGELISAGQLFGQAHRLGLTESLDAALIETLMQLPNDETLWHINLTGRALSSLLVQKQLLALRKRQAIAVEISEAEAVALPDLLEHIQPLRAADIGFGIDSVSLGSGFLTRLPQWRPDYLKLGLALYEAGPQSALMAAVVRMASAMDIGIYLPVAADAQLPAWHALELSGFVWPPEQ</sequence>
<dbReference type="InterPro" id="IPR050706">
    <property type="entry name" value="Cyclic-di-GMP_PDE-like"/>
</dbReference>
<comment type="caution">
    <text evidence="4">The sequence shown here is derived from an EMBL/GenBank/DDBJ whole genome shotgun (WGS) entry which is preliminary data.</text>
</comment>
<dbReference type="PANTHER" id="PTHR33121">
    <property type="entry name" value="CYCLIC DI-GMP PHOSPHODIESTERASE PDEF"/>
    <property type="match status" value="1"/>
</dbReference>
<dbReference type="InterPro" id="IPR032244">
    <property type="entry name" value="LapD_MoxY_N"/>
</dbReference>
<dbReference type="PROSITE" id="PS50885">
    <property type="entry name" value="HAMP"/>
    <property type="match status" value="1"/>
</dbReference>
<accession>A0A4V3D7J3</accession>
<reference evidence="4 5" key="1">
    <citation type="submission" date="2019-03" db="EMBL/GenBank/DDBJ databases">
        <title>Genomic Encyclopedia of Type Strains, Phase IV (KMG-IV): sequencing the most valuable type-strain genomes for metagenomic binning, comparative biology and taxonomic classification.</title>
        <authorList>
            <person name="Goeker M."/>
        </authorList>
    </citation>
    <scope>NUCLEOTIDE SEQUENCE [LARGE SCALE GENOMIC DNA]</scope>
    <source>
        <strain evidence="4 5">DSM 103792</strain>
    </source>
</reference>
<organism evidence="4 5">
    <name type="scientific">Permianibacter aggregans</name>
    <dbReference type="NCBI Taxonomy" id="1510150"/>
    <lineage>
        <taxon>Bacteria</taxon>
        <taxon>Pseudomonadati</taxon>
        <taxon>Pseudomonadota</taxon>
        <taxon>Gammaproteobacteria</taxon>
        <taxon>Pseudomonadales</taxon>
        <taxon>Pseudomonadaceae</taxon>
        <taxon>Permianibacter</taxon>
    </lineage>
</organism>
<dbReference type="PANTHER" id="PTHR33121:SF78">
    <property type="entry name" value="CYCLIC DI-GMP PHOSPHODIESTERASE PDEH"/>
    <property type="match status" value="1"/>
</dbReference>
<feature type="domain" description="HAMP" evidence="3">
    <location>
        <begin position="172"/>
        <end position="224"/>
    </location>
</feature>
<keyword evidence="1" id="KW-1133">Transmembrane helix</keyword>
<dbReference type="PROSITE" id="PS50883">
    <property type="entry name" value="EAL"/>
    <property type="match status" value="1"/>
</dbReference>
<dbReference type="GO" id="GO:0016020">
    <property type="term" value="C:membrane"/>
    <property type="evidence" value="ECO:0007669"/>
    <property type="project" value="InterPro"/>
</dbReference>
<dbReference type="InterPro" id="IPR035919">
    <property type="entry name" value="EAL_sf"/>
</dbReference>
<dbReference type="InterPro" id="IPR029787">
    <property type="entry name" value="Nucleotide_cyclase"/>
</dbReference>
<dbReference type="SUPFAM" id="SSF141868">
    <property type="entry name" value="EAL domain-like"/>
    <property type="match status" value="1"/>
</dbReference>
<evidence type="ECO:0000259" key="2">
    <source>
        <dbReference type="PROSITE" id="PS50883"/>
    </source>
</evidence>
<dbReference type="SMART" id="SM00267">
    <property type="entry name" value="GGDEF"/>
    <property type="match status" value="1"/>
</dbReference>
<evidence type="ECO:0000313" key="5">
    <source>
        <dbReference type="Proteomes" id="UP000295375"/>
    </source>
</evidence>
<protein>
    <submittedName>
        <fullName evidence="4">Diguanylate cyclase/phosphodiesterase</fullName>
    </submittedName>
</protein>
<name>A0A4V3D7J3_9GAMM</name>
<keyword evidence="1" id="KW-0812">Transmembrane</keyword>
<dbReference type="InterPro" id="IPR043128">
    <property type="entry name" value="Rev_trsase/Diguanyl_cyclase"/>
</dbReference>
<dbReference type="InterPro" id="IPR000160">
    <property type="entry name" value="GGDEF_dom"/>
</dbReference>